<dbReference type="AlphaFoldDB" id="A0AAW1A5X3"/>
<keyword evidence="3" id="KW-1185">Reference proteome</keyword>
<feature type="region of interest" description="Disordered" evidence="1">
    <location>
        <begin position="1"/>
        <end position="78"/>
    </location>
</feature>
<dbReference type="EMBL" id="JAWNGG020000054">
    <property type="protein sequence ID" value="KAK9305260.1"/>
    <property type="molecule type" value="Genomic_DNA"/>
</dbReference>
<gene>
    <name evidence="2" type="ORF">QLX08_003690</name>
</gene>
<name>A0AAW1A5X3_9HYME</name>
<reference evidence="2 3" key="1">
    <citation type="submission" date="2024-05" db="EMBL/GenBank/DDBJ databases">
        <title>The nuclear and mitochondrial genome assemblies of Tetragonisca angustula (Apidae: Meliponini), a tiny yet remarkable pollinator in the Neotropics.</title>
        <authorList>
            <person name="Ferrari R."/>
            <person name="Ricardo P.C."/>
            <person name="Dias F.C."/>
            <person name="Araujo N.S."/>
            <person name="Soares D.O."/>
            <person name="Zhou Q.-S."/>
            <person name="Zhu C.-D."/>
            <person name="Coutinho L."/>
            <person name="Airas M.C."/>
            <person name="Batista T.M."/>
        </authorList>
    </citation>
    <scope>NUCLEOTIDE SEQUENCE [LARGE SCALE GENOMIC DNA]</scope>
    <source>
        <strain evidence="2">ASF017062</strain>
        <tissue evidence="2">Abdomen</tissue>
    </source>
</reference>
<feature type="compositionally biased region" description="Basic and acidic residues" evidence="1">
    <location>
        <begin position="30"/>
        <end position="64"/>
    </location>
</feature>
<evidence type="ECO:0000313" key="3">
    <source>
        <dbReference type="Proteomes" id="UP001432146"/>
    </source>
</evidence>
<organism evidence="2 3">
    <name type="scientific">Tetragonisca angustula</name>
    <dbReference type="NCBI Taxonomy" id="166442"/>
    <lineage>
        <taxon>Eukaryota</taxon>
        <taxon>Metazoa</taxon>
        <taxon>Ecdysozoa</taxon>
        <taxon>Arthropoda</taxon>
        <taxon>Hexapoda</taxon>
        <taxon>Insecta</taxon>
        <taxon>Pterygota</taxon>
        <taxon>Neoptera</taxon>
        <taxon>Endopterygota</taxon>
        <taxon>Hymenoptera</taxon>
        <taxon>Apocrita</taxon>
        <taxon>Aculeata</taxon>
        <taxon>Apoidea</taxon>
        <taxon>Anthophila</taxon>
        <taxon>Apidae</taxon>
        <taxon>Tetragonisca</taxon>
    </lineage>
</organism>
<comment type="caution">
    <text evidence="2">The sequence shown here is derived from an EMBL/GenBank/DDBJ whole genome shotgun (WGS) entry which is preliminary data.</text>
</comment>
<evidence type="ECO:0000256" key="1">
    <source>
        <dbReference type="SAM" id="MobiDB-lite"/>
    </source>
</evidence>
<proteinExistence type="predicted"/>
<feature type="compositionally biased region" description="Polar residues" evidence="1">
    <location>
        <begin position="1"/>
        <end position="10"/>
    </location>
</feature>
<feature type="compositionally biased region" description="Acidic residues" evidence="1">
    <location>
        <begin position="65"/>
        <end position="76"/>
    </location>
</feature>
<protein>
    <submittedName>
        <fullName evidence="2">Uncharacterized protein</fullName>
    </submittedName>
</protein>
<dbReference type="Proteomes" id="UP001432146">
    <property type="component" value="Unassembled WGS sequence"/>
</dbReference>
<sequence>MERSSTTCVGSSGEKPGHRAQGVSIKFVHGNRDVGAKKTAVREDAQGAKGTEEDQEEHRRTEKYGDDDDDDDDDECSSLLRLGNRRGVAAAGRHLKKI</sequence>
<evidence type="ECO:0000313" key="2">
    <source>
        <dbReference type="EMBL" id="KAK9305260.1"/>
    </source>
</evidence>
<accession>A0AAW1A5X3</accession>